<comment type="caution">
    <text evidence="2">The sequence shown here is derived from an EMBL/GenBank/DDBJ whole genome shotgun (WGS) entry which is preliminary data.</text>
</comment>
<gene>
    <name evidence="2" type="ORF">GALL_78630</name>
</gene>
<dbReference type="EMBL" id="MLJW01000024">
    <property type="protein sequence ID" value="OIR09941.1"/>
    <property type="molecule type" value="Genomic_DNA"/>
</dbReference>
<proteinExistence type="predicted"/>
<feature type="region of interest" description="Disordered" evidence="1">
    <location>
        <begin position="1"/>
        <end position="53"/>
    </location>
</feature>
<reference evidence="2" key="1">
    <citation type="submission" date="2016-10" db="EMBL/GenBank/DDBJ databases">
        <title>Sequence of Gallionella enrichment culture.</title>
        <authorList>
            <person name="Poehlein A."/>
            <person name="Muehling M."/>
            <person name="Daniel R."/>
        </authorList>
    </citation>
    <scope>NUCLEOTIDE SEQUENCE</scope>
</reference>
<evidence type="ECO:0000313" key="2">
    <source>
        <dbReference type="EMBL" id="OIR09941.1"/>
    </source>
</evidence>
<name>A0A1J5T110_9ZZZZ</name>
<evidence type="ECO:0000256" key="1">
    <source>
        <dbReference type="SAM" id="MobiDB-lite"/>
    </source>
</evidence>
<protein>
    <submittedName>
        <fullName evidence="2">Uncharacterized protein</fullName>
    </submittedName>
</protein>
<organism evidence="2">
    <name type="scientific">mine drainage metagenome</name>
    <dbReference type="NCBI Taxonomy" id="410659"/>
    <lineage>
        <taxon>unclassified sequences</taxon>
        <taxon>metagenomes</taxon>
        <taxon>ecological metagenomes</taxon>
    </lineage>
</organism>
<accession>A0A1J5T110</accession>
<sequence length="53" mass="6071">MAEPQTRLTDKMRREQEEKEKRLAEALRANLLRRKSQARARAGETPPDPDPGA</sequence>
<feature type="compositionally biased region" description="Basic and acidic residues" evidence="1">
    <location>
        <begin position="8"/>
        <end position="25"/>
    </location>
</feature>
<dbReference type="AlphaFoldDB" id="A0A1J5T110"/>